<accession>A0A2W1NS31</accession>
<dbReference type="EMBL" id="QKSB01000001">
    <property type="protein sequence ID" value="PZE18452.1"/>
    <property type="molecule type" value="Genomic_DNA"/>
</dbReference>
<evidence type="ECO:0000259" key="1">
    <source>
        <dbReference type="Pfam" id="PF13480"/>
    </source>
</evidence>
<keyword evidence="3" id="KW-1185">Reference proteome</keyword>
<organism evidence="2 3">
    <name type="scientific">Putridiphycobacter roseus</name>
    <dbReference type="NCBI Taxonomy" id="2219161"/>
    <lineage>
        <taxon>Bacteria</taxon>
        <taxon>Pseudomonadati</taxon>
        <taxon>Bacteroidota</taxon>
        <taxon>Flavobacteriia</taxon>
        <taxon>Flavobacteriales</taxon>
        <taxon>Crocinitomicaceae</taxon>
        <taxon>Putridiphycobacter</taxon>
    </lineage>
</organism>
<protein>
    <recommendedName>
        <fullName evidence="1">BioF2-like acetyltransferase domain-containing protein</fullName>
    </recommendedName>
</protein>
<dbReference type="AlphaFoldDB" id="A0A2W1NS31"/>
<evidence type="ECO:0000313" key="3">
    <source>
        <dbReference type="Proteomes" id="UP000249248"/>
    </source>
</evidence>
<dbReference type="InterPro" id="IPR038740">
    <property type="entry name" value="BioF2-like_GNAT_dom"/>
</dbReference>
<proteinExistence type="predicted"/>
<dbReference type="Proteomes" id="UP000249248">
    <property type="component" value="Unassembled WGS sequence"/>
</dbReference>
<dbReference type="Gene3D" id="3.40.630.30">
    <property type="match status" value="1"/>
</dbReference>
<dbReference type="InterPro" id="IPR016181">
    <property type="entry name" value="Acyl_CoA_acyltransferase"/>
</dbReference>
<reference evidence="2 3" key="1">
    <citation type="submission" date="2018-06" db="EMBL/GenBank/DDBJ databases">
        <title>The draft genome sequence of Crocinitomix sp. SM1701.</title>
        <authorList>
            <person name="Zhang X."/>
        </authorList>
    </citation>
    <scope>NUCLEOTIDE SEQUENCE [LARGE SCALE GENOMIC DNA]</scope>
    <source>
        <strain evidence="2 3">SM1701</strain>
    </source>
</reference>
<comment type="caution">
    <text evidence="2">The sequence shown here is derived from an EMBL/GenBank/DDBJ whole genome shotgun (WGS) entry which is preliminary data.</text>
</comment>
<feature type="domain" description="BioF2-like acetyltransferase" evidence="1">
    <location>
        <begin position="151"/>
        <end position="259"/>
    </location>
</feature>
<gene>
    <name evidence="2" type="ORF">DNU06_01050</name>
</gene>
<dbReference type="RefSeq" id="WP_111061352.1">
    <property type="nucleotide sequence ID" value="NZ_JBHUCU010000007.1"/>
</dbReference>
<name>A0A2W1NS31_9FLAO</name>
<dbReference type="SUPFAM" id="SSF55729">
    <property type="entry name" value="Acyl-CoA N-acyltransferases (Nat)"/>
    <property type="match status" value="1"/>
</dbReference>
<evidence type="ECO:0000313" key="2">
    <source>
        <dbReference type="EMBL" id="PZE18452.1"/>
    </source>
</evidence>
<dbReference type="OrthoDB" id="1113003at2"/>
<dbReference type="Pfam" id="PF13480">
    <property type="entry name" value="Acetyltransf_6"/>
    <property type="match status" value="1"/>
</dbReference>
<sequence>MESILELITHKNIDKERWDSLVSNNDSSQLFMYSWYLDVVSPNWSALIYKDYEAIFPITEIKKFGTKQIIQPIFTREFNVVGKGVDNQDVFNHLKANYQNISLRFNLEMPQFSPHSRIAQFVKLNEDFSGNYSTNAKRLIKKAQKHFVYKSIPDVSALMAMVKDILVEKIEEFTPDNLLVLEGLMEKALEQEQGQCIAIFQDGNFVGAGFFLMANDRVTYLKGVANHEAKRLGAMYGLMHYAFNKYSLNFNVFDFGGSNVSNVAQFYKKFGAYDYTYYNYELNQLPFWYKLSKKLLKK</sequence>